<accession>A0ABT1QW41</accession>
<organism evidence="3 4">
    <name type="scientific">Tahibacter harae</name>
    <dbReference type="NCBI Taxonomy" id="2963937"/>
    <lineage>
        <taxon>Bacteria</taxon>
        <taxon>Pseudomonadati</taxon>
        <taxon>Pseudomonadota</taxon>
        <taxon>Gammaproteobacteria</taxon>
        <taxon>Lysobacterales</taxon>
        <taxon>Rhodanobacteraceae</taxon>
        <taxon>Tahibacter</taxon>
    </lineage>
</organism>
<feature type="transmembrane region" description="Helical" evidence="2">
    <location>
        <begin position="44"/>
        <end position="63"/>
    </location>
</feature>
<evidence type="ECO:0000313" key="3">
    <source>
        <dbReference type="EMBL" id="MCQ4166504.1"/>
    </source>
</evidence>
<protein>
    <recommendedName>
        <fullName evidence="5">YqjK-like protein</fullName>
    </recommendedName>
</protein>
<evidence type="ECO:0000256" key="1">
    <source>
        <dbReference type="SAM" id="Coils"/>
    </source>
</evidence>
<proteinExistence type="predicted"/>
<keyword evidence="2" id="KW-0812">Transmembrane</keyword>
<keyword evidence="2" id="KW-0472">Membrane</keyword>
<gene>
    <name evidence="3" type="ORF">NM961_17440</name>
</gene>
<dbReference type="RefSeq" id="WP_255915689.1">
    <property type="nucleotide sequence ID" value="NZ_JANFQO010000017.1"/>
</dbReference>
<name>A0ABT1QW41_9GAMM</name>
<keyword evidence="4" id="KW-1185">Reference proteome</keyword>
<sequence>MIGRAGKLQTEVQASARRLDAALQEVDAEQNDVRRLTRAVPPKLLLGVGLAGGFLLMLLPRHLRGRTLIGLGRFALERLLPLLAGGGRE</sequence>
<evidence type="ECO:0000313" key="4">
    <source>
        <dbReference type="Proteomes" id="UP001165498"/>
    </source>
</evidence>
<keyword evidence="1" id="KW-0175">Coiled coil</keyword>
<dbReference type="Proteomes" id="UP001165498">
    <property type="component" value="Unassembled WGS sequence"/>
</dbReference>
<keyword evidence="2" id="KW-1133">Transmembrane helix</keyword>
<feature type="coiled-coil region" evidence="1">
    <location>
        <begin position="12"/>
        <end position="39"/>
    </location>
</feature>
<evidence type="ECO:0008006" key="5">
    <source>
        <dbReference type="Google" id="ProtNLM"/>
    </source>
</evidence>
<evidence type="ECO:0000256" key="2">
    <source>
        <dbReference type="SAM" id="Phobius"/>
    </source>
</evidence>
<dbReference type="EMBL" id="JANFQO010000017">
    <property type="protein sequence ID" value="MCQ4166504.1"/>
    <property type="molecule type" value="Genomic_DNA"/>
</dbReference>
<reference evidence="3" key="1">
    <citation type="submission" date="2022-07" db="EMBL/GenBank/DDBJ databases">
        <title>Tahibacter sp., a new gammaproteobacterium isolated from the silt sample collected at pig farm.</title>
        <authorList>
            <person name="Chen H."/>
        </authorList>
    </citation>
    <scope>NUCLEOTIDE SEQUENCE</scope>
    <source>
        <strain evidence="3">P2K</strain>
    </source>
</reference>
<comment type="caution">
    <text evidence="3">The sequence shown here is derived from an EMBL/GenBank/DDBJ whole genome shotgun (WGS) entry which is preliminary data.</text>
</comment>